<organism evidence="9 10">
    <name type="scientific">Cellulomonas oligotrophica</name>
    <dbReference type="NCBI Taxonomy" id="931536"/>
    <lineage>
        <taxon>Bacteria</taxon>
        <taxon>Bacillati</taxon>
        <taxon>Actinomycetota</taxon>
        <taxon>Actinomycetes</taxon>
        <taxon>Micrococcales</taxon>
        <taxon>Cellulomonadaceae</taxon>
        <taxon>Cellulomonas</taxon>
    </lineage>
</organism>
<reference evidence="8 11" key="2">
    <citation type="submission" date="2021-01" db="EMBL/GenBank/DDBJ databases">
        <title>Whole genome shotgun sequence of Cellulomonas oligotrophica NBRC 109435.</title>
        <authorList>
            <person name="Komaki H."/>
            <person name="Tamura T."/>
        </authorList>
    </citation>
    <scope>NUCLEOTIDE SEQUENCE [LARGE SCALE GENOMIC DNA]</scope>
    <source>
        <strain evidence="8 11">NBRC 109435</strain>
    </source>
</reference>
<dbReference type="Gene3D" id="3.20.20.30">
    <property type="entry name" value="Luciferase-like domain"/>
    <property type="match status" value="1"/>
</dbReference>
<feature type="domain" description="Luciferase-like" evidence="7">
    <location>
        <begin position="26"/>
        <end position="396"/>
    </location>
</feature>
<evidence type="ECO:0000256" key="3">
    <source>
        <dbReference type="ARBA" id="ARBA00023002"/>
    </source>
</evidence>
<feature type="binding site" evidence="6">
    <location>
        <position position="156"/>
    </location>
    <ligand>
        <name>FMN</name>
        <dbReference type="ChEBI" id="CHEBI:58210"/>
    </ligand>
</feature>
<feature type="binding site" evidence="6">
    <location>
        <position position="102"/>
    </location>
    <ligand>
        <name>FMN</name>
        <dbReference type="ChEBI" id="CHEBI:58210"/>
    </ligand>
</feature>
<accession>A0A7Y9FF02</accession>
<evidence type="ECO:0000313" key="11">
    <source>
        <dbReference type="Proteomes" id="UP000618382"/>
    </source>
</evidence>
<dbReference type="PANTHER" id="PTHR30011:SF16">
    <property type="entry name" value="C2H2 FINGER DOMAIN TRANSCRIPTION FACTOR (EUROFUNG)-RELATED"/>
    <property type="match status" value="1"/>
</dbReference>
<feature type="binding site" evidence="6">
    <location>
        <position position="56"/>
    </location>
    <ligand>
        <name>FMN</name>
        <dbReference type="ChEBI" id="CHEBI:58210"/>
    </ligand>
</feature>
<feature type="binding site" evidence="6">
    <location>
        <position position="152"/>
    </location>
    <ligand>
        <name>FMN</name>
        <dbReference type="ChEBI" id="CHEBI:58210"/>
    </ligand>
</feature>
<dbReference type="InterPro" id="IPR036661">
    <property type="entry name" value="Luciferase-like_sf"/>
</dbReference>
<dbReference type="NCBIfam" id="TIGR03860">
    <property type="entry name" value="FMN_nitrolo"/>
    <property type="match status" value="1"/>
</dbReference>
<keyword evidence="11" id="KW-1185">Reference proteome</keyword>
<dbReference type="Proteomes" id="UP000577956">
    <property type="component" value="Unassembled WGS sequence"/>
</dbReference>
<evidence type="ECO:0000256" key="4">
    <source>
        <dbReference type="ARBA" id="ARBA00023033"/>
    </source>
</evidence>
<name>A0A7Y9FF02_9CELL</name>
<protein>
    <submittedName>
        <fullName evidence="9">FMN-dependent oxidoreductase (Nitrilotriacetate monooxygenase family)</fullName>
    </submittedName>
    <submittedName>
        <fullName evidence="8">Methylene-tetrahydromethanopterin reductase</fullName>
    </submittedName>
</protein>
<evidence type="ECO:0000256" key="6">
    <source>
        <dbReference type="PIRSR" id="PIRSR000337-1"/>
    </source>
</evidence>
<comment type="similarity">
    <text evidence="5">Belongs to the NtaA/SnaA/DszA monooxygenase family.</text>
</comment>
<feature type="binding site" evidence="6">
    <location>
        <position position="227"/>
    </location>
    <ligand>
        <name>FMN</name>
        <dbReference type="ChEBI" id="CHEBI:58210"/>
    </ligand>
</feature>
<reference evidence="9 10" key="1">
    <citation type="submission" date="2020-07" db="EMBL/GenBank/DDBJ databases">
        <title>Sequencing the genomes of 1000 actinobacteria strains.</title>
        <authorList>
            <person name="Klenk H.-P."/>
        </authorList>
    </citation>
    <scope>NUCLEOTIDE SEQUENCE [LARGE SCALE GENOMIC DNA]</scope>
    <source>
        <strain evidence="9 10">DSM 24482</strain>
    </source>
</reference>
<dbReference type="SUPFAM" id="SSF51679">
    <property type="entry name" value="Bacterial luciferase-like"/>
    <property type="match status" value="1"/>
</dbReference>
<dbReference type="PANTHER" id="PTHR30011">
    <property type="entry name" value="ALKANESULFONATE MONOOXYGENASE-RELATED"/>
    <property type="match status" value="1"/>
</dbReference>
<evidence type="ECO:0000313" key="10">
    <source>
        <dbReference type="Proteomes" id="UP000577956"/>
    </source>
</evidence>
<dbReference type="Pfam" id="PF00296">
    <property type="entry name" value="Bac_luciferase"/>
    <property type="match status" value="1"/>
</dbReference>
<dbReference type="EMBL" id="BONN01000001">
    <property type="protein sequence ID" value="GIG30913.1"/>
    <property type="molecule type" value="Genomic_DNA"/>
</dbReference>
<evidence type="ECO:0000313" key="8">
    <source>
        <dbReference type="EMBL" id="GIG30913.1"/>
    </source>
</evidence>
<comment type="caution">
    <text evidence="9">The sequence shown here is derived from an EMBL/GenBank/DDBJ whole genome shotgun (WGS) entry which is preliminary data.</text>
</comment>
<proteinExistence type="inferred from homology"/>
<keyword evidence="2 6" id="KW-0288">FMN</keyword>
<dbReference type="AlphaFoldDB" id="A0A7Y9FF02"/>
<dbReference type="RefSeq" id="WP_140457766.1">
    <property type="nucleotide sequence ID" value="NZ_BAABFI010000002.1"/>
</dbReference>
<evidence type="ECO:0000256" key="2">
    <source>
        <dbReference type="ARBA" id="ARBA00022643"/>
    </source>
</evidence>
<keyword evidence="4 9" id="KW-0503">Monooxygenase</keyword>
<dbReference type="GO" id="GO:0016705">
    <property type="term" value="F:oxidoreductase activity, acting on paired donors, with incorporation or reduction of molecular oxygen"/>
    <property type="evidence" value="ECO:0007669"/>
    <property type="project" value="InterPro"/>
</dbReference>
<evidence type="ECO:0000313" key="9">
    <source>
        <dbReference type="EMBL" id="NYD86080.1"/>
    </source>
</evidence>
<dbReference type="GO" id="GO:0004497">
    <property type="term" value="F:monooxygenase activity"/>
    <property type="evidence" value="ECO:0007669"/>
    <property type="project" value="UniProtKB-KW"/>
</dbReference>
<dbReference type="InterPro" id="IPR051260">
    <property type="entry name" value="Diverse_substr_monoxygenases"/>
</dbReference>
<dbReference type="EMBL" id="JACCBK010000001">
    <property type="protein sequence ID" value="NYD86080.1"/>
    <property type="molecule type" value="Genomic_DNA"/>
</dbReference>
<sequence>MSGQMRIAFDLSFTHTEGRWAAPGSWVGADYPDLGAFVELAMAAERGGVDMLFFGDGVGVPDTWQGSMDAAIEYGIQWPRQDMSPFIAAMAQATRHIGFGLTYSSTYMHPFYVARLLNSLDHVTGGRVAFNVVASGRVTDAANYGLDGLPDHDGRYARMEEFVEVCQALWDSVEPDAIVRDRVTGRFADPAKVHRVDHDGTYFKVAGPLPSVPSPQGRPVLVQAGASPRGIAASAAFADVVFGMGGHLPSQVSHRERLDAALVAAGRDPADVGILWAIQAIVAESEDEAKSRKDRMAQMLPPDAVGAYLSYNSGFDFSTLPSSFALTEVADAIAAAQATQAGFVQRLIALRGDDATMTRDEFFDEGWRWATGYEQTVAGTPGQVADDLEAQFEATGRRGGFMICNPSTMPGSLHDVVGLLMPELRRRGLVRDGYAGATLRENLLGR</sequence>
<dbReference type="Proteomes" id="UP000618382">
    <property type="component" value="Unassembled WGS sequence"/>
</dbReference>
<dbReference type="PIRSF" id="PIRSF000337">
    <property type="entry name" value="NTA_MOA"/>
    <property type="match status" value="1"/>
</dbReference>
<evidence type="ECO:0000259" key="7">
    <source>
        <dbReference type="Pfam" id="PF00296"/>
    </source>
</evidence>
<dbReference type="InterPro" id="IPR016215">
    <property type="entry name" value="NTA_MOA"/>
</dbReference>
<evidence type="ECO:0000256" key="1">
    <source>
        <dbReference type="ARBA" id="ARBA00022630"/>
    </source>
</evidence>
<keyword evidence="1 6" id="KW-0285">Flavoprotein</keyword>
<dbReference type="InterPro" id="IPR011251">
    <property type="entry name" value="Luciferase-like_dom"/>
</dbReference>
<keyword evidence="3" id="KW-0560">Oxidoreductase</keyword>
<evidence type="ECO:0000256" key="5">
    <source>
        <dbReference type="ARBA" id="ARBA00033748"/>
    </source>
</evidence>
<gene>
    <name evidence="9" type="ORF">BKA21_001629</name>
    <name evidence="8" type="ORF">Col01nite_00720</name>
</gene>